<dbReference type="AlphaFoldDB" id="A0A835L6P1"/>
<dbReference type="Proteomes" id="UP000648187">
    <property type="component" value="Unassembled WGS sequence"/>
</dbReference>
<protein>
    <submittedName>
        <fullName evidence="1">Uncharacterized protein</fullName>
    </submittedName>
</protein>
<name>A0A835L6P1_SPOEX</name>
<evidence type="ECO:0000313" key="2">
    <source>
        <dbReference type="Proteomes" id="UP000648187"/>
    </source>
</evidence>
<gene>
    <name evidence="1" type="ORF">HW555_009544</name>
</gene>
<proteinExistence type="predicted"/>
<organism evidence="1 2">
    <name type="scientific">Spodoptera exigua</name>
    <name type="common">Beet armyworm</name>
    <name type="synonym">Noctua fulgens</name>
    <dbReference type="NCBI Taxonomy" id="7107"/>
    <lineage>
        <taxon>Eukaryota</taxon>
        <taxon>Metazoa</taxon>
        <taxon>Ecdysozoa</taxon>
        <taxon>Arthropoda</taxon>
        <taxon>Hexapoda</taxon>
        <taxon>Insecta</taxon>
        <taxon>Pterygota</taxon>
        <taxon>Neoptera</taxon>
        <taxon>Endopterygota</taxon>
        <taxon>Lepidoptera</taxon>
        <taxon>Glossata</taxon>
        <taxon>Ditrysia</taxon>
        <taxon>Noctuoidea</taxon>
        <taxon>Noctuidae</taxon>
        <taxon>Amphipyrinae</taxon>
        <taxon>Spodoptera</taxon>
    </lineage>
</organism>
<accession>A0A835L6P1</accession>
<keyword evidence="2" id="KW-1185">Reference proteome</keyword>
<reference evidence="1" key="1">
    <citation type="submission" date="2020-08" db="EMBL/GenBank/DDBJ databases">
        <title>Spodoptera exigua strain:BAW_Kor-Di-RS1 Genome sequencing and assembly.</title>
        <authorList>
            <person name="Kim J."/>
            <person name="Nam H.Y."/>
            <person name="Kwon M."/>
            <person name="Choi J.H."/>
            <person name="Cho S.R."/>
            <person name="Kim G.-H."/>
        </authorList>
    </citation>
    <scope>NUCLEOTIDE SEQUENCE</scope>
    <source>
        <strain evidence="1">BAW_Kor-Di-RS1</strain>
        <tissue evidence="1">Whole-body</tissue>
    </source>
</reference>
<comment type="caution">
    <text evidence="1">The sequence shown here is derived from an EMBL/GenBank/DDBJ whole genome shotgun (WGS) entry which is preliminary data.</text>
</comment>
<sequence>MMELLPTLGRPTTPTLCCWSCVEALNGTAGAVLRRYFSHASRLERGTKSALFSTRTRRLPASRTASSTCEQRVPGTLVYRNYSFSCLTEM</sequence>
<evidence type="ECO:0000313" key="1">
    <source>
        <dbReference type="EMBL" id="KAF9411753.1"/>
    </source>
</evidence>
<dbReference type="EMBL" id="JACKWZ010000214">
    <property type="protein sequence ID" value="KAF9411753.1"/>
    <property type="molecule type" value="Genomic_DNA"/>
</dbReference>